<dbReference type="SUPFAM" id="SSF52540">
    <property type="entry name" value="P-loop containing nucleoside triphosphate hydrolases"/>
    <property type="match status" value="1"/>
</dbReference>
<evidence type="ECO:0000256" key="2">
    <source>
        <dbReference type="SAM" id="Phobius"/>
    </source>
</evidence>
<evidence type="ECO:0000313" key="3">
    <source>
        <dbReference type="EMBL" id="GAK53927.1"/>
    </source>
</evidence>
<sequence length="757" mass="85242">MRSLRLIPTQQSTKRLKPQMFWKLGGVFLLAFMLSIPLHGSFITDVMLCSATTPAPLEGGSIKITLGKMLYNQEREPKSIAPETGLPSPLMPNETPDASLRKSGGWAASLKQIQSIVAIGILLTLGLIFLSSFVPALSGTHARTRPSHKKREAANLHKRRLKRTPECVTADMPLSASGASKDTATPAQVLAAPRSKKHERSFQQLEDLEDVLNLQDLTASRDDEYPMMETVEVPSASSAQVIWPAPSLQAKKAVKTFFAQGQFQLVDVTPTLAVIRSNAPQYEQYGDIPVAMITKTIVNDATVQAVYQAMITQTRLADPKLMLAVVDELPHYSAYQRVCQLAAERQTAFLPVSLRLMEKALRNGNCPQTLEKILASALSSRNVYETAGSVENPLEFFGREKMMATLLDSMSHLQHIGLFGPRKIGKTSLVWQLREQMAQHIVAYIDLQHVPRDCSYLYQIILDECVRDASFKYPEIKLPAFERTKGAILPNYSTQFIQHLVRVWETLKAHRHDIKIVLLLDEAEHFVPNLTEDEEGFSGFHEFMGVIRGVSQQYGFLVSIIVSSRPEISRIDTYRGQSNPGFHYYKEVFLSSLAETGCNQMIQNLGAQMGMSYNEEALSRIYYETGGHPYVTRQFCSLLAQQDGKDIEECCVPNRAKTVEVQDIEQAISDYLEQKSDYLESIWQRLSYIEQEILLILTTHHNSCALEDIIASDLSYEAKRQRRKAVSNLIEHEIIEKCENKYSIRMGLFERFLQASN</sequence>
<dbReference type="Gene3D" id="3.40.50.300">
    <property type="entry name" value="P-loop containing nucleotide triphosphate hydrolases"/>
    <property type="match status" value="1"/>
</dbReference>
<dbReference type="GO" id="GO:0003677">
    <property type="term" value="F:DNA binding"/>
    <property type="evidence" value="ECO:0007669"/>
    <property type="project" value="UniProtKB-KW"/>
</dbReference>
<gene>
    <name evidence="3" type="ORF">U14_05202</name>
</gene>
<proteinExistence type="predicted"/>
<evidence type="ECO:0000313" key="4">
    <source>
        <dbReference type="Proteomes" id="UP000030700"/>
    </source>
</evidence>
<feature type="transmembrane region" description="Helical" evidence="2">
    <location>
        <begin position="21"/>
        <end position="38"/>
    </location>
</feature>
<feature type="region of interest" description="Disordered" evidence="1">
    <location>
        <begin position="79"/>
        <end position="98"/>
    </location>
</feature>
<dbReference type="EMBL" id="DF820460">
    <property type="protein sequence ID" value="GAK53927.1"/>
    <property type="molecule type" value="Genomic_DNA"/>
</dbReference>
<reference evidence="3" key="1">
    <citation type="journal article" date="2015" name="PeerJ">
        <title>First genomic representation of candidate bacterial phylum KSB3 points to enhanced environmental sensing as a trigger of wastewater bulking.</title>
        <authorList>
            <person name="Sekiguchi Y."/>
            <person name="Ohashi A."/>
            <person name="Parks D.H."/>
            <person name="Yamauchi T."/>
            <person name="Tyson G.W."/>
            <person name="Hugenholtz P."/>
        </authorList>
    </citation>
    <scope>NUCLEOTIDE SEQUENCE [LARGE SCALE GENOMIC DNA]</scope>
</reference>
<keyword evidence="2" id="KW-0812">Transmembrane</keyword>
<accession>A0A081BR96</accession>
<keyword evidence="3" id="KW-0238">DNA-binding</keyword>
<name>A0A081BR96_9BACT</name>
<evidence type="ECO:0000256" key="1">
    <source>
        <dbReference type="SAM" id="MobiDB-lite"/>
    </source>
</evidence>
<keyword evidence="2" id="KW-1133">Transmembrane helix</keyword>
<dbReference type="HOGENOM" id="CLU_360818_0_0_0"/>
<dbReference type="AlphaFoldDB" id="A0A081BR96"/>
<dbReference type="Proteomes" id="UP000030700">
    <property type="component" value="Unassembled WGS sequence"/>
</dbReference>
<keyword evidence="4" id="KW-1185">Reference proteome</keyword>
<dbReference type="InterPro" id="IPR027417">
    <property type="entry name" value="P-loop_NTPase"/>
</dbReference>
<protein>
    <submittedName>
        <fullName evidence="3">Cold-shock DNA-binding domain protein</fullName>
    </submittedName>
</protein>
<dbReference type="PANTHER" id="PTHR34301:SF8">
    <property type="entry name" value="ATPASE DOMAIN-CONTAINING PROTEIN"/>
    <property type="match status" value="1"/>
</dbReference>
<dbReference type="STRING" id="1499966.U14_05202"/>
<keyword evidence="2" id="KW-0472">Membrane</keyword>
<feature type="compositionally biased region" description="Basic residues" evidence="1">
    <location>
        <begin position="142"/>
        <end position="162"/>
    </location>
</feature>
<feature type="compositionally biased region" description="Polar residues" evidence="1">
    <location>
        <begin position="177"/>
        <end position="186"/>
    </location>
</feature>
<feature type="region of interest" description="Disordered" evidence="1">
    <location>
        <begin position="140"/>
        <end position="197"/>
    </location>
</feature>
<organism evidence="3">
    <name type="scientific">Candidatus Moduliflexus flocculans</name>
    <dbReference type="NCBI Taxonomy" id="1499966"/>
    <lineage>
        <taxon>Bacteria</taxon>
        <taxon>Candidatus Moduliflexota</taxon>
        <taxon>Candidatus Moduliflexia</taxon>
        <taxon>Candidatus Moduliflexales</taxon>
        <taxon>Candidatus Moduliflexaceae</taxon>
    </lineage>
</organism>
<dbReference type="PANTHER" id="PTHR34301">
    <property type="entry name" value="DNA-BINDING PROTEIN-RELATED"/>
    <property type="match status" value="1"/>
</dbReference>